<evidence type="ECO:0000256" key="5">
    <source>
        <dbReference type="ARBA" id="ARBA00022771"/>
    </source>
</evidence>
<sequence>MSTHISQIAESQDGNELRHNDSSRGGRGTRNRRNRNRDGHGGRGRSGVAHHTSGGDRGSRPSGRSRGRGGRRGDGEARRAQHISAARVDPGSGRIFAGRLTRPDELENANDRTPQGTNDSVENGPASLRADAPEFVPGAPSKASPSTALDSYLPTQRKPKQPRNPKTKSTADDIATRTHEDIQNGFYECPICTSELGRRSKVWSCKRCWTVFHLSCIKKWSNNEGSAMERPRGDDEENTEALRPRLWRCPGCNLPQDVMPSIYSCWCEKEIDPRPLPGLPPHSCGQSCSKSRNGCPHPCNLVCHAGPCASCQAMGPTQRCFCGRHESTKRCVDTDYENGWSCMKICGELLSCLRHKCQRPCHEGPCGACEESVHAKCYCGKVTKDMPCRETGEEKYSERGIEMEEISGEISTWTGSFDCTSICDRVYDCGLHRCQQSCHPQSRAVPHCPSSPDVVKHCQCGKSLLSDIPNAKARTSCEDPIPTCEKPCGKVLPCKHTCPKVCHSGPCPPCFLSVDIKCRCGRTSSKSLCHQGFGEPPQCMRVCKATMNCGRHTCGERCCPGQRQSIERQAAKRKLKPFSLRPQQMVEEIEAEHICTRVCDRTLKCSKHNCRELCHRGVCKTCPEAIFEEVSCHCGRTVLQPPLPCGTTAPACHYNCDRPKPCGHPQTPHTCHMDDENCPKCPYFVEKKCLCGRTSSKQPCSQPNGQCAFICSKPSKCGAHTCQRFCHRPGECSDSNSPCQKTCGKRLKTCGHPCQERCHAPYPCPESTPCRSRVSITCACGRLTEEKKCSSTREKPRTSDERLKCDDECARLKRNRDLASALNIDIDPVTTTAANPTVGPQDSDTLPYSDDTLDLYVQLSSSSTLATLQGYEASLHALATQDSQKSNRFPPCRSQLRAFIHSLAGDWGFQSESFDPEPVRHVFVYKAPGWISPGVAAAGQTRIGIRGLSVIECIKLRERERAREKEARRAAAEKARHEAEQLNDEWTVLEQKDEHGWSRVVSKKKPQWWNDSDIQKLAPNLAQTGPGEGSSMGLSSGRFGSLILKSGVGRGKEMDGSSSRPSSSGARKKLASDEEVVDDWEEEIEKEEKAEEKEKEEEKEKQEPSDVLPPDHQPWDWASEGEGESYIVETGFPIVGN</sequence>
<proteinExistence type="inferred from homology"/>
<evidence type="ECO:0000256" key="10">
    <source>
        <dbReference type="SAM" id="Coils"/>
    </source>
</evidence>
<comment type="subcellular location">
    <subcellularLocation>
        <location evidence="1">Nucleus</location>
    </subcellularLocation>
</comment>
<feature type="compositionally biased region" description="Basic residues" evidence="11">
    <location>
        <begin position="157"/>
        <end position="166"/>
    </location>
</feature>
<keyword evidence="3" id="KW-0479">Metal-binding</keyword>
<evidence type="ECO:0000256" key="1">
    <source>
        <dbReference type="ARBA" id="ARBA00004123"/>
    </source>
</evidence>
<evidence type="ECO:0000256" key="3">
    <source>
        <dbReference type="ARBA" id="ARBA00022723"/>
    </source>
</evidence>
<dbReference type="PANTHER" id="PTHR12360">
    <property type="entry name" value="NUCLEAR TRANSCRIPTION FACTOR, X-BOX BINDING 1 NFX1"/>
    <property type="match status" value="1"/>
</dbReference>
<dbReference type="GO" id="GO:0005634">
    <property type="term" value="C:nucleus"/>
    <property type="evidence" value="ECO:0007669"/>
    <property type="project" value="UniProtKB-SubCell"/>
</dbReference>
<dbReference type="InterPro" id="IPR000967">
    <property type="entry name" value="Znf_NFX1"/>
</dbReference>
<dbReference type="AlphaFoldDB" id="A0A0J6Y831"/>
<keyword evidence="10" id="KW-0175">Coiled coil</keyword>
<feature type="region of interest" description="Disordered" evidence="11">
    <location>
        <begin position="1048"/>
        <end position="1137"/>
    </location>
</feature>
<dbReference type="InterPro" id="IPR036867">
    <property type="entry name" value="R3H_dom_sf"/>
</dbReference>
<dbReference type="EMBL" id="DS028094">
    <property type="protein sequence ID" value="KMP02843.1"/>
    <property type="molecule type" value="Genomic_DNA"/>
</dbReference>
<evidence type="ECO:0000256" key="11">
    <source>
        <dbReference type="SAM" id="MobiDB-lite"/>
    </source>
</evidence>
<gene>
    <name evidence="13" type="ORF">CIRG_02535</name>
</gene>
<feature type="compositionally biased region" description="Basic and acidic residues" evidence="11">
    <location>
        <begin position="15"/>
        <end position="24"/>
    </location>
</feature>
<feature type="compositionally biased region" description="Basic and acidic residues" evidence="11">
    <location>
        <begin position="1086"/>
        <end position="1104"/>
    </location>
</feature>
<dbReference type="InterPro" id="IPR034078">
    <property type="entry name" value="NFX1_fam"/>
</dbReference>
<name>A0A0J6Y831_COCIT</name>
<dbReference type="SMART" id="SM00438">
    <property type="entry name" value="ZnF_NFX"/>
    <property type="match status" value="8"/>
</dbReference>
<evidence type="ECO:0000313" key="13">
    <source>
        <dbReference type="EMBL" id="KMP02843.1"/>
    </source>
</evidence>
<dbReference type="GO" id="GO:0000122">
    <property type="term" value="P:negative regulation of transcription by RNA polymerase II"/>
    <property type="evidence" value="ECO:0007669"/>
    <property type="project" value="TreeGrafter"/>
</dbReference>
<dbReference type="SUPFAM" id="SSF82708">
    <property type="entry name" value="R3H domain"/>
    <property type="match status" value="1"/>
</dbReference>
<dbReference type="CDD" id="cd06008">
    <property type="entry name" value="NF-X1-zinc-finger"/>
    <property type="match status" value="5"/>
</dbReference>
<evidence type="ECO:0000313" key="14">
    <source>
        <dbReference type="Proteomes" id="UP000054565"/>
    </source>
</evidence>
<dbReference type="InterPro" id="IPR001374">
    <property type="entry name" value="R3H_dom"/>
</dbReference>
<reference evidence="14" key="1">
    <citation type="journal article" date="2010" name="Genome Res.">
        <title>Population genomic sequencing of Coccidioides fungi reveals recent hybridization and transposon control.</title>
        <authorList>
            <person name="Neafsey D.E."/>
            <person name="Barker B.M."/>
            <person name="Sharpton T.J."/>
            <person name="Stajich J.E."/>
            <person name="Park D.J."/>
            <person name="Whiston E."/>
            <person name="Hung C.-Y."/>
            <person name="McMahan C."/>
            <person name="White J."/>
            <person name="Sykes S."/>
            <person name="Heiman D."/>
            <person name="Young S."/>
            <person name="Zeng Q."/>
            <person name="Abouelleil A."/>
            <person name="Aftuck L."/>
            <person name="Bessette D."/>
            <person name="Brown A."/>
            <person name="FitzGerald M."/>
            <person name="Lui A."/>
            <person name="Macdonald J.P."/>
            <person name="Priest M."/>
            <person name="Orbach M.J."/>
            <person name="Galgiani J.N."/>
            <person name="Kirkland T.N."/>
            <person name="Cole G.T."/>
            <person name="Birren B.W."/>
            <person name="Henn M.R."/>
            <person name="Taylor J.W."/>
            <person name="Rounsley S.D."/>
        </authorList>
    </citation>
    <scope>NUCLEOTIDE SEQUENCE [LARGE SCALE GENOMIC DNA]</scope>
    <source>
        <strain evidence="14">RMSCC 2394</strain>
    </source>
</reference>
<dbReference type="STRING" id="404692.A0A0J6Y831"/>
<keyword evidence="5" id="KW-0863">Zinc-finger</keyword>
<dbReference type="SMART" id="SM00393">
    <property type="entry name" value="R3H"/>
    <property type="match status" value="1"/>
</dbReference>
<keyword evidence="8" id="KW-0804">Transcription</keyword>
<dbReference type="Gene3D" id="3.30.1370.50">
    <property type="entry name" value="R3H-like domain"/>
    <property type="match status" value="1"/>
</dbReference>
<dbReference type="SUPFAM" id="SSF57850">
    <property type="entry name" value="RING/U-box"/>
    <property type="match status" value="1"/>
</dbReference>
<feature type="coiled-coil region" evidence="10">
    <location>
        <begin position="955"/>
        <end position="992"/>
    </location>
</feature>
<protein>
    <submittedName>
        <fullName evidence="13">Chorion-factor-4</fullName>
    </submittedName>
</protein>
<dbReference type="OrthoDB" id="6512771at2759"/>
<evidence type="ECO:0000256" key="8">
    <source>
        <dbReference type="ARBA" id="ARBA00023163"/>
    </source>
</evidence>
<keyword evidence="9" id="KW-0539">Nucleus</keyword>
<feature type="compositionally biased region" description="Polar residues" evidence="11">
    <location>
        <begin position="1"/>
        <end position="14"/>
    </location>
</feature>
<dbReference type="GO" id="GO:0008270">
    <property type="term" value="F:zinc ion binding"/>
    <property type="evidence" value="ECO:0007669"/>
    <property type="project" value="UniProtKB-KW"/>
</dbReference>
<evidence type="ECO:0000256" key="6">
    <source>
        <dbReference type="ARBA" id="ARBA00022833"/>
    </source>
</evidence>
<dbReference type="CDD" id="cd06006">
    <property type="entry name" value="R3H_unknown_2"/>
    <property type="match status" value="1"/>
</dbReference>
<feature type="compositionally biased region" description="Polar residues" evidence="11">
    <location>
        <begin position="111"/>
        <end position="121"/>
    </location>
</feature>
<organism evidence="13 14">
    <name type="scientific">Coccidioides immitis RMSCC 2394</name>
    <dbReference type="NCBI Taxonomy" id="404692"/>
    <lineage>
        <taxon>Eukaryota</taxon>
        <taxon>Fungi</taxon>
        <taxon>Dikarya</taxon>
        <taxon>Ascomycota</taxon>
        <taxon>Pezizomycotina</taxon>
        <taxon>Eurotiomycetes</taxon>
        <taxon>Eurotiomycetidae</taxon>
        <taxon>Onygenales</taxon>
        <taxon>Onygenaceae</taxon>
        <taxon>Coccidioides</taxon>
    </lineage>
</organism>
<dbReference type="Pfam" id="PF01424">
    <property type="entry name" value="R3H"/>
    <property type="match status" value="1"/>
</dbReference>
<keyword evidence="6" id="KW-0862">Zinc</keyword>
<feature type="region of interest" description="Disordered" evidence="11">
    <location>
        <begin position="1019"/>
        <end position="1038"/>
    </location>
</feature>
<keyword evidence="7" id="KW-0805">Transcription regulation</keyword>
<feature type="compositionally biased region" description="Acidic residues" evidence="11">
    <location>
        <begin position="1073"/>
        <end position="1085"/>
    </location>
</feature>
<dbReference type="InterPro" id="IPR034077">
    <property type="entry name" value="R3H_FAP1"/>
</dbReference>
<evidence type="ECO:0000256" key="2">
    <source>
        <dbReference type="ARBA" id="ARBA00007269"/>
    </source>
</evidence>
<accession>A0A0J6Y831</accession>
<feature type="region of interest" description="Disordered" evidence="11">
    <location>
        <begin position="1"/>
        <end position="174"/>
    </location>
</feature>
<evidence type="ECO:0000259" key="12">
    <source>
        <dbReference type="PROSITE" id="PS51061"/>
    </source>
</evidence>
<evidence type="ECO:0000256" key="9">
    <source>
        <dbReference type="ARBA" id="ARBA00023242"/>
    </source>
</evidence>
<evidence type="ECO:0000256" key="4">
    <source>
        <dbReference type="ARBA" id="ARBA00022737"/>
    </source>
</evidence>
<evidence type="ECO:0000256" key="7">
    <source>
        <dbReference type="ARBA" id="ARBA00023015"/>
    </source>
</evidence>
<dbReference type="PROSITE" id="PS51061">
    <property type="entry name" value="R3H"/>
    <property type="match status" value="1"/>
</dbReference>
<dbReference type="GO" id="GO:0000981">
    <property type="term" value="F:DNA-binding transcription factor activity, RNA polymerase II-specific"/>
    <property type="evidence" value="ECO:0007669"/>
    <property type="project" value="TreeGrafter"/>
</dbReference>
<keyword evidence="4" id="KW-0677">Repeat</keyword>
<comment type="similarity">
    <text evidence="2">Belongs to the NFX1 family.</text>
</comment>
<dbReference type="Pfam" id="PF01422">
    <property type="entry name" value="zf-NF-X1"/>
    <property type="match status" value="8"/>
</dbReference>
<dbReference type="GO" id="GO:0000977">
    <property type="term" value="F:RNA polymerase II transcription regulatory region sequence-specific DNA binding"/>
    <property type="evidence" value="ECO:0007669"/>
    <property type="project" value="TreeGrafter"/>
</dbReference>
<feature type="domain" description="R3H" evidence="12">
    <location>
        <begin position="865"/>
        <end position="928"/>
    </location>
</feature>
<dbReference type="Proteomes" id="UP000054565">
    <property type="component" value="Unassembled WGS sequence"/>
</dbReference>
<dbReference type="PANTHER" id="PTHR12360:SF12">
    <property type="entry name" value="TRANSCRIPTIONAL REPRESSOR NF-X1"/>
    <property type="match status" value="1"/>
</dbReference>